<dbReference type="PANTHER" id="PTHR43800">
    <property type="entry name" value="PEPTIDYL-LYSINE N-ACETYLTRANSFERASE YJAB"/>
    <property type="match status" value="1"/>
</dbReference>
<evidence type="ECO:0000256" key="1">
    <source>
        <dbReference type="ARBA" id="ARBA00022679"/>
    </source>
</evidence>
<evidence type="ECO:0000256" key="2">
    <source>
        <dbReference type="ARBA" id="ARBA00023315"/>
    </source>
</evidence>
<sequence length="162" mass="17050">MISAARIARAAELPALGEIERAADGVFSSAGIVFPPGPAVVETATDPADVLVTGDPPVAFAYTGQLDDHLHLHQIAVDPAHAKRGIGTALMRAVFARAGARAVTLTTFADVPWNGPWYRKLGFTVFDEPGPELAGLVIEEREAGLDALGERLVMIRRSPSGT</sequence>
<dbReference type="PROSITE" id="PS51186">
    <property type="entry name" value="GNAT"/>
    <property type="match status" value="1"/>
</dbReference>
<dbReference type="Pfam" id="PF13508">
    <property type="entry name" value="Acetyltransf_7"/>
    <property type="match status" value="1"/>
</dbReference>
<dbReference type="CDD" id="cd04301">
    <property type="entry name" value="NAT_SF"/>
    <property type="match status" value="1"/>
</dbReference>
<keyword evidence="1" id="KW-0808">Transferase</keyword>
<proteinExistence type="predicted"/>
<dbReference type="EMBL" id="CP012752">
    <property type="protein sequence ID" value="ALG07922.1"/>
    <property type="molecule type" value="Genomic_DNA"/>
</dbReference>
<evidence type="ECO:0000313" key="5">
    <source>
        <dbReference type="Proteomes" id="UP000063699"/>
    </source>
</evidence>
<dbReference type="KEGG" id="kphy:AOZ06_14255"/>
<evidence type="ECO:0000313" key="4">
    <source>
        <dbReference type="EMBL" id="ALG07922.1"/>
    </source>
</evidence>
<keyword evidence="5" id="KW-1185">Reference proteome</keyword>
<reference evidence="4 5" key="1">
    <citation type="submission" date="2015-07" db="EMBL/GenBank/DDBJ databases">
        <title>Genome sequencing of Kibdelosporangium phytohabitans.</title>
        <authorList>
            <person name="Qin S."/>
            <person name="Xing K."/>
        </authorList>
    </citation>
    <scope>NUCLEOTIDE SEQUENCE [LARGE SCALE GENOMIC DNA]</scope>
    <source>
        <strain evidence="4 5">KLBMP1111</strain>
    </source>
</reference>
<organism evidence="4 5">
    <name type="scientific">Kibdelosporangium phytohabitans</name>
    <dbReference type="NCBI Taxonomy" id="860235"/>
    <lineage>
        <taxon>Bacteria</taxon>
        <taxon>Bacillati</taxon>
        <taxon>Actinomycetota</taxon>
        <taxon>Actinomycetes</taxon>
        <taxon>Pseudonocardiales</taxon>
        <taxon>Pseudonocardiaceae</taxon>
        <taxon>Kibdelosporangium</taxon>
    </lineage>
</organism>
<accession>A0A0N9I156</accession>
<dbReference type="GO" id="GO:0016747">
    <property type="term" value="F:acyltransferase activity, transferring groups other than amino-acyl groups"/>
    <property type="evidence" value="ECO:0007669"/>
    <property type="project" value="InterPro"/>
</dbReference>
<name>A0A0N9I156_9PSEU</name>
<protein>
    <recommendedName>
        <fullName evidence="3">N-acetyltransferase domain-containing protein</fullName>
    </recommendedName>
</protein>
<keyword evidence="2" id="KW-0012">Acyltransferase</keyword>
<dbReference type="Proteomes" id="UP000063699">
    <property type="component" value="Chromosome"/>
</dbReference>
<dbReference type="InterPro" id="IPR000182">
    <property type="entry name" value="GNAT_dom"/>
</dbReference>
<gene>
    <name evidence="4" type="ORF">AOZ06_14255</name>
</gene>
<dbReference type="AlphaFoldDB" id="A0A0N9I156"/>
<dbReference type="PANTHER" id="PTHR43800:SF1">
    <property type="entry name" value="PEPTIDYL-LYSINE N-ACETYLTRANSFERASE YJAB"/>
    <property type="match status" value="1"/>
</dbReference>
<dbReference type="STRING" id="860235.AOZ06_14255"/>
<dbReference type="SUPFAM" id="SSF55729">
    <property type="entry name" value="Acyl-CoA N-acyltransferases (Nat)"/>
    <property type="match status" value="1"/>
</dbReference>
<dbReference type="Gene3D" id="3.40.630.30">
    <property type="match status" value="1"/>
</dbReference>
<feature type="domain" description="N-acetyltransferase" evidence="3">
    <location>
        <begin position="3"/>
        <end position="144"/>
    </location>
</feature>
<evidence type="ECO:0000259" key="3">
    <source>
        <dbReference type="PROSITE" id="PS51186"/>
    </source>
</evidence>
<dbReference type="InterPro" id="IPR016181">
    <property type="entry name" value="Acyl_CoA_acyltransferase"/>
</dbReference>
<dbReference type="RefSeq" id="WP_054289832.1">
    <property type="nucleotide sequence ID" value="NZ_CP012752.1"/>
</dbReference>
<dbReference type="OrthoDB" id="572496at2"/>